<dbReference type="Proteomes" id="UP000191257">
    <property type="component" value="Chromosome"/>
</dbReference>
<protein>
    <submittedName>
        <fullName evidence="2">IS110 family transposase</fullName>
    </submittedName>
</protein>
<keyword evidence="3" id="KW-1185">Reference proteome</keyword>
<dbReference type="PANTHER" id="PTHR33055:SF3">
    <property type="entry name" value="PUTATIVE TRANSPOSASE FOR IS117-RELATED"/>
    <property type="match status" value="1"/>
</dbReference>
<proteinExistence type="predicted"/>
<accession>A0A1V0GU01</accession>
<dbReference type="Pfam" id="PF01548">
    <property type="entry name" value="DEDD_Tnp_IS110"/>
    <property type="match status" value="1"/>
</dbReference>
<dbReference type="GO" id="GO:0006313">
    <property type="term" value="P:DNA transposition"/>
    <property type="evidence" value="ECO:0007669"/>
    <property type="project" value="InterPro"/>
</dbReference>
<dbReference type="InterPro" id="IPR047650">
    <property type="entry name" value="Transpos_IS110"/>
</dbReference>
<dbReference type="NCBIfam" id="NF033542">
    <property type="entry name" value="transpos_IS110"/>
    <property type="match status" value="1"/>
</dbReference>
<organism evidence="2 3">
    <name type="scientific">Paracoccus yeei</name>
    <dbReference type="NCBI Taxonomy" id="147645"/>
    <lineage>
        <taxon>Bacteria</taxon>
        <taxon>Pseudomonadati</taxon>
        <taxon>Pseudomonadota</taxon>
        <taxon>Alphaproteobacteria</taxon>
        <taxon>Rhodobacterales</taxon>
        <taxon>Paracoccaceae</taxon>
        <taxon>Paracoccus</taxon>
    </lineage>
</organism>
<dbReference type="PANTHER" id="PTHR33055">
    <property type="entry name" value="TRANSPOSASE FOR INSERTION SEQUENCE ELEMENT IS1111A"/>
    <property type="match status" value="1"/>
</dbReference>
<name>A0A1V0GU01_9RHOB</name>
<gene>
    <name evidence="2" type="ORF">A6J80_14055</name>
</gene>
<dbReference type="GO" id="GO:0004803">
    <property type="term" value="F:transposase activity"/>
    <property type="evidence" value="ECO:0007669"/>
    <property type="project" value="InterPro"/>
</dbReference>
<evidence type="ECO:0000313" key="2">
    <source>
        <dbReference type="EMBL" id="ARC37345.1"/>
    </source>
</evidence>
<dbReference type="AlphaFoldDB" id="A0A1V0GU01"/>
<dbReference type="STRING" id="147645.A6J80_14055"/>
<dbReference type="RefSeq" id="WP_080621911.1">
    <property type="nucleotide sequence ID" value="NZ_CAWMZI010000001.1"/>
</dbReference>
<dbReference type="EMBL" id="CP020442">
    <property type="protein sequence ID" value="ARC37345.1"/>
    <property type="molecule type" value="Genomic_DNA"/>
</dbReference>
<evidence type="ECO:0000259" key="1">
    <source>
        <dbReference type="Pfam" id="PF01548"/>
    </source>
</evidence>
<evidence type="ECO:0000313" key="3">
    <source>
        <dbReference type="Proteomes" id="UP000191257"/>
    </source>
</evidence>
<dbReference type="GO" id="GO:0003677">
    <property type="term" value="F:DNA binding"/>
    <property type="evidence" value="ECO:0007669"/>
    <property type="project" value="InterPro"/>
</dbReference>
<reference evidence="2" key="1">
    <citation type="submission" date="2017-12" db="EMBL/GenBank/DDBJ databases">
        <title>FDA dAtabase for Regulatory Grade micrObial Sequences (FDA-ARGOS): Supporting development and validation of Infectious Disease Dx tests.</title>
        <authorList>
            <person name="Campos J."/>
            <person name="Goldberg B."/>
            <person name="Tallon L."/>
            <person name="Sadzewicz L."/>
            <person name="Sengamalay N."/>
            <person name="Ott S."/>
            <person name="Godinez A."/>
            <person name="Nagaraj S."/>
            <person name="Vyas G."/>
            <person name="Aluvathingal J."/>
            <person name="Nadendla S."/>
            <person name="Geyer C."/>
            <person name="Nandy P."/>
            <person name="Hobson J."/>
            <person name="Sichtig H."/>
        </authorList>
    </citation>
    <scope>NUCLEOTIDE SEQUENCE</scope>
    <source>
        <strain evidence="2">FDAARGOS_252</strain>
    </source>
</reference>
<dbReference type="KEGG" id="pye:A6J80_14055"/>
<sequence>MEDITIVGIDLATSVFQVHATNAEGRTIVRKRLPRTRFLAFMFAVPPCVVAMEACATLHHWARELQALGHDVRLIPPTYVKPFVQRQKNDANDAEAIVEAALRPSMRTVPVKSPEQQALAMLFRTRELVLVQKTQLVNALRAHLAEQGVIVAGGAPIYHTVHQASRGYDDSASADRA</sequence>
<feature type="domain" description="Transposase IS110-like N-terminal" evidence="1">
    <location>
        <begin position="7"/>
        <end position="146"/>
    </location>
</feature>
<dbReference type="InterPro" id="IPR002525">
    <property type="entry name" value="Transp_IS110-like_N"/>
</dbReference>